<evidence type="ECO:0000256" key="7">
    <source>
        <dbReference type="ARBA" id="ARBA00023128"/>
    </source>
</evidence>
<evidence type="ECO:0000256" key="6">
    <source>
        <dbReference type="ARBA" id="ARBA00022989"/>
    </source>
</evidence>
<keyword evidence="7" id="KW-0496">Mitochondrion</keyword>
<reference evidence="11" key="1">
    <citation type="submission" date="2021-01" db="EMBL/GenBank/DDBJ databases">
        <authorList>
            <person name="Corre E."/>
            <person name="Pelletier E."/>
            <person name="Niang G."/>
            <person name="Scheremetjew M."/>
            <person name="Finn R."/>
            <person name="Kale V."/>
            <person name="Holt S."/>
            <person name="Cochrane G."/>
            <person name="Meng A."/>
            <person name="Brown T."/>
            <person name="Cohen L."/>
        </authorList>
    </citation>
    <scope>NUCLEOTIDE SEQUENCE</scope>
    <source>
        <strain evidence="11">CCMP325</strain>
    </source>
</reference>
<evidence type="ECO:0000256" key="3">
    <source>
        <dbReference type="ARBA" id="ARBA00022448"/>
    </source>
</evidence>
<evidence type="ECO:0000256" key="5">
    <source>
        <dbReference type="ARBA" id="ARBA00022737"/>
    </source>
</evidence>
<dbReference type="PANTHER" id="PTHR45624:SF10">
    <property type="entry name" value="SLC (SOLUTE CARRIER) HOMOLOG"/>
    <property type="match status" value="1"/>
</dbReference>
<dbReference type="EMBL" id="HBEO01031368">
    <property type="protein sequence ID" value="CAD8503961.1"/>
    <property type="molecule type" value="Transcribed_RNA"/>
</dbReference>
<gene>
    <name evidence="11" type="ORF">HPHI1048_LOCUS21264</name>
    <name evidence="12" type="ORF">HPHI1048_LOCUS21265</name>
</gene>
<dbReference type="PANTHER" id="PTHR45624">
    <property type="entry name" value="MITOCHONDRIAL BASIC AMINO ACIDS TRANSPORTER-RELATED"/>
    <property type="match status" value="1"/>
</dbReference>
<proteinExistence type="inferred from homology"/>
<dbReference type="PROSITE" id="PS50920">
    <property type="entry name" value="SOLCAR"/>
    <property type="match status" value="1"/>
</dbReference>
<evidence type="ECO:0000256" key="9">
    <source>
        <dbReference type="PROSITE-ProRule" id="PRU00282"/>
    </source>
</evidence>
<dbReference type="GO" id="GO:0031966">
    <property type="term" value="C:mitochondrial membrane"/>
    <property type="evidence" value="ECO:0007669"/>
    <property type="project" value="UniProtKB-SubCell"/>
</dbReference>
<dbReference type="Gene3D" id="1.50.40.10">
    <property type="entry name" value="Mitochondrial carrier domain"/>
    <property type="match status" value="1"/>
</dbReference>
<comment type="subcellular location">
    <subcellularLocation>
        <location evidence="1">Mitochondrion membrane</location>
        <topology evidence="1">Multi-pass membrane protein</topology>
    </subcellularLocation>
</comment>
<keyword evidence="5" id="KW-0677">Repeat</keyword>
<accession>A0A6T7T3K1</accession>
<evidence type="ECO:0000256" key="8">
    <source>
        <dbReference type="ARBA" id="ARBA00023136"/>
    </source>
</evidence>
<dbReference type="InterPro" id="IPR018108">
    <property type="entry name" value="MCP_transmembrane"/>
</dbReference>
<dbReference type="SUPFAM" id="SSF103506">
    <property type="entry name" value="Mitochondrial carrier"/>
    <property type="match status" value="1"/>
</dbReference>
<keyword evidence="6" id="KW-1133">Transmembrane helix</keyword>
<comment type="similarity">
    <text evidence="2 10">Belongs to the mitochondrial carrier (TC 2.A.29) family.</text>
</comment>
<sequence length="198" mass="21546">MQDKELKELKKLQVVKVNLEVDGHARRCKLCATVSGATAGAVGVMVGQPFDTLKVRLQVSSAKGIASKDNMSFLKTLAMYYRGSGPPIISSGLVSSLNFTGFEAIKHFFHREEMSRAPLSVHWISGFGGAVPITVITCPSQNIKILQQAGDGNLGMIDCMRKILKTSGLRGLYRGYCVHSILETFGDHRRDSCGKKQG</sequence>
<dbReference type="InterPro" id="IPR050567">
    <property type="entry name" value="Mitochondrial_Carrier"/>
</dbReference>
<protein>
    <recommendedName>
        <fullName evidence="13">ADP,ATP carrier protein</fullName>
    </recommendedName>
</protein>
<evidence type="ECO:0000256" key="4">
    <source>
        <dbReference type="ARBA" id="ARBA00022692"/>
    </source>
</evidence>
<keyword evidence="8 9" id="KW-0472">Membrane</keyword>
<feature type="repeat" description="Solcar" evidence="9">
    <location>
        <begin position="27"/>
        <end position="117"/>
    </location>
</feature>
<dbReference type="Pfam" id="PF00153">
    <property type="entry name" value="Mito_carr"/>
    <property type="match status" value="2"/>
</dbReference>
<evidence type="ECO:0008006" key="13">
    <source>
        <dbReference type="Google" id="ProtNLM"/>
    </source>
</evidence>
<keyword evidence="3 10" id="KW-0813">Transport</keyword>
<evidence type="ECO:0000256" key="2">
    <source>
        <dbReference type="ARBA" id="ARBA00006375"/>
    </source>
</evidence>
<evidence type="ECO:0000313" key="11">
    <source>
        <dbReference type="EMBL" id="CAD8503961.1"/>
    </source>
</evidence>
<dbReference type="GO" id="GO:0022857">
    <property type="term" value="F:transmembrane transporter activity"/>
    <property type="evidence" value="ECO:0007669"/>
    <property type="project" value="TreeGrafter"/>
</dbReference>
<evidence type="ECO:0000256" key="1">
    <source>
        <dbReference type="ARBA" id="ARBA00004225"/>
    </source>
</evidence>
<dbReference type="EMBL" id="HBEO01031369">
    <property type="protein sequence ID" value="CAD8503963.1"/>
    <property type="molecule type" value="Transcribed_RNA"/>
</dbReference>
<name>A0A6T7T3K1_9CRYP</name>
<dbReference type="AlphaFoldDB" id="A0A6T7T3K1"/>
<keyword evidence="4 9" id="KW-0812">Transmembrane</keyword>
<evidence type="ECO:0000256" key="10">
    <source>
        <dbReference type="RuleBase" id="RU000488"/>
    </source>
</evidence>
<organism evidence="11">
    <name type="scientific">Hanusia phi</name>
    <dbReference type="NCBI Taxonomy" id="3032"/>
    <lineage>
        <taxon>Eukaryota</taxon>
        <taxon>Cryptophyceae</taxon>
        <taxon>Pyrenomonadales</taxon>
        <taxon>Geminigeraceae</taxon>
        <taxon>Hanusia</taxon>
    </lineage>
</organism>
<dbReference type="InterPro" id="IPR023395">
    <property type="entry name" value="MCP_dom_sf"/>
</dbReference>
<evidence type="ECO:0000313" key="12">
    <source>
        <dbReference type="EMBL" id="CAD8503963.1"/>
    </source>
</evidence>